<protein>
    <recommendedName>
        <fullName evidence="2">PH domain-containing protein</fullName>
    </recommendedName>
</protein>
<dbReference type="InterPro" id="IPR057446">
    <property type="entry name" value="PH_bac"/>
</dbReference>
<keyword evidence="1" id="KW-0812">Transmembrane</keyword>
<reference evidence="3 4" key="1">
    <citation type="submission" date="2023-05" db="EMBL/GenBank/DDBJ databases">
        <title>Lithophilousrod everest ZFBP1038 complete genpme.</title>
        <authorList>
            <person name="Tian M."/>
        </authorList>
    </citation>
    <scope>NUCLEOTIDE SEQUENCE [LARGE SCALE GENOMIC DNA]</scope>
    <source>
        <strain evidence="3 4">ZFBP1038</strain>
    </source>
</reference>
<proteinExistence type="predicted"/>
<evidence type="ECO:0000256" key="1">
    <source>
        <dbReference type="SAM" id="Phobius"/>
    </source>
</evidence>
<gene>
    <name evidence="3" type="ORF">LWF01_08650</name>
</gene>
<evidence type="ECO:0000313" key="3">
    <source>
        <dbReference type="EMBL" id="WGW13796.1"/>
    </source>
</evidence>
<evidence type="ECO:0000259" key="2">
    <source>
        <dbReference type="Pfam" id="PF25362"/>
    </source>
</evidence>
<feature type="transmembrane region" description="Helical" evidence="1">
    <location>
        <begin position="6"/>
        <end position="25"/>
    </location>
</feature>
<organism evidence="3 4">
    <name type="scientific">Saxibacter everestensis</name>
    <dbReference type="NCBI Taxonomy" id="2909229"/>
    <lineage>
        <taxon>Bacteria</taxon>
        <taxon>Bacillati</taxon>
        <taxon>Actinomycetota</taxon>
        <taxon>Actinomycetes</taxon>
        <taxon>Micrococcales</taxon>
        <taxon>Brevibacteriaceae</taxon>
        <taxon>Saxibacter</taxon>
    </lineage>
</organism>
<feature type="domain" description="PH" evidence="2">
    <location>
        <begin position="40"/>
        <end position="156"/>
    </location>
</feature>
<keyword evidence="4" id="KW-1185">Reference proteome</keyword>
<dbReference type="EMBL" id="CP090958">
    <property type="protein sequence ID" value="WGW13796.1"/>
    <property type="molecule type" value="Genomic_DNA"/>
</dbReference>
<keyword evidence="1" id="KW-1133">Transmembrane helix</keyword>
<name>A0ABY8R035_9MICO</name>
<accession>A0ABY8R035</accession>
<sequence>MDRLIPVLIAVAVIALLFLLLWLGWRGRLKRQAEIAAPDPVPQSLGDAILVVPGSYVATTTEGDWLDRIAVHQLGIRTDATVEVRPEGLVWRRSGVSDFFIPVGKLRSVRTESGMAGKFVEKDGLVVVSWRLGKQLVDTGFRTRQAEHRPALKQAISELVPEKS</sequence>
<dbReference type="Proteomes" id="UP001209083">
    <property type="component" value="Chromosome"/>
</dbReference>
<evidence type="ECO:0000313" key="4">
    <source>
        <dbReference type="Proteomes" id="UP001209083"/>
    </source>
</evidence>
<dbReference type="Pfam" id="PF25362">
    <property type="entry name" value="bPH_11"/>
    <property type="match status" value="1"/>
</dbReference>
<keyword evidence="1" id="KW-0472">Membrane</keyword>
<dbReference type="RefSeq" id="WP_349640619.1">
    <property type="nucleotide sequence ID" value="NZ_CP090958.1"/>
</dbReference>